<sequence>MKMSVKKTEMLVKYPAAFSNYPMSSSSKMEQQAL</sequence>
<dbReference type="EMBL" id="JARBHA010000009">
    <property type="protein sequence ID" value="KAJ9693110.1"/>
    <property type="molecule type" value="Genomic_DNA"/>
</dbReference>
<evidence type="ECO:0000313" key="1">
    <source>
        <dbReference type="EMBL" id="KAJ9693110.1"/>
    </source>
</evidence>
<dbReference type="Proteomes" id="UP001168098">
    <property type="component" value="Unassembled WGS sequence"/>
</dbReference>
<evidence type="ECO:0000313" key="2">
    <source>
        <dbReference type="Proteomes" id="UP001168098"/>
    </source>
</evidence>
<gene>
    <name evidence="1" type="ORF">PVL29_012022</name>
</gene>
<comment type="caution">
    <text evidence="1">The sequence shown here is derived from an EMBL/GenBank/DDBJ whole genome shotgun (WGS) entry which is preliminary data.</text>
</comment>
<keyword evidence="2" id="KW-1185">Reference proteome</keyword>
<name>A0AA38ZQI5_VITRO</name>
<protein>
    <submittedName>
        <fullName evidence="1">Uncharacterized protein</fullName>
    </submittedName>
</protein>
<reference evidence="1 2" key="1">
    <citation type="journal article" date="2023" name="BMC Biotechnol.">
        <title>Vitis rotundifolia cv Carlos genome sequencing.</title>
        <authorList>
            <person name="Huff M."/>
            <person name="Hulse-Kemp A."/>
            <person name="Scheffler B."/>
            <person name="Youngblood R."/>
            <person name="Simpson S."/>
            <person name="Babiker E."/>
            <person name="Staton M."/>
        </authorList>
    </citation>
    <scope>NUCLEOTIDE SEQUENCE [LARGE SCALE GENOMIC DNA]</scope>
    <source>
        <tissue evidence="1">Leaf</tissue>
    </source>
</reference>
<accession>A0AA38ZQI5</accession>
<organism evidence="1 2">
    <name type="scientific">Vitis rotundifolia</name>
    <name type="common">Muscadine grape</name>
    <dbReference type="NCBI Taxonomy" id="103349"/>
    <lineage>
        <taxon>Eukaryota</taxon>
        <taxon>Viridiplantae</taxon>
        <taxon>Streptophyta</taxon>
        <taxon>Embryophyta</taxon>
        <taxon>Tracheophyta</taxon>
        <taxon>Spermatophyta</taxon>
        <taxon>Magnoliopsida</taxon>
        <taxon>eudicotyledons</taxon>
        <taxon>Gunneridae</taxon>
        <taxon>Pentapetalae</taxon>
        <taxon>rosids</taxon>
        <taxon>Vitales</taxon>
        <taxon>Vitaceae</taxon>
        <taxon>Viteae</taxon>
        <taxon>Vitis</taxon>
    </lineage>
</organism>
<proteinExistence type="predicted"/>
<dbReference type="AlphaFoldDB" id="A0AA38ZQI5"/>